<feature type="domain" description="Transposase IS200-like" evidence="1">
    <location>
        <begin position="8"/>
        <end position="131"/>
    </location>
</feature>
<name>A0A2N6D185_9GAMM</name>
<dbReference type="Proteomes" id="UP000235015">
    <property type="component" value="Unassembled WGS sequence"/>
</dbReference>
<evidence type="ECO:0000259" key="1">
    <source>
        <dbReference type="SMART" id="SM01321"/>
    </source>
</evidence>
<dbReference type="PANTHER" id="PTHR36966">
    <property type="entry name" value="REP-ASSOCIATED TYROSINE TRANSPOSASE"/>
    <property type="match status" value="1"/>
</dbReference>
<dbReference type="SUPFAM" id="SSF143422">
    <property type="entry name" value="Transposase IS200-like"/>
    <property type="match status" value="1"/>
</dbReference>
<dbReference type="Gene3D" id="3.30.70.1290">
    <property type="entry name" value="Transposase IS200-like"/>
    <property type="match status" value="1"/>
</dbReference>
<reference evidence="2 3" key="1">
    <citation type="submission" date="2017-11" db="EMBL/GenBank/DDBJ databases">
        <title>Genome-resolved metagenomics identifies genetic mobility, metabolic interactions, and unexpected diversity in perchlorate-reducing communities.</title>
        <authorList>
            <person name="Barnum T.P."/>
            <person name="Figueroa I.A."/>
            <person name="Carlstrom C.I."/>
            <person name="Lucas L.N."/>
            <person name="Engelbrektson A.L."/>
            <person name="Coates J.D."/>
        </authorList>
    </citation>
    <scope>NUCLEOTIDE SEQUENCE [LARGE SCALE GENOMIC DNA]</scope>
    <source>
        <strain evidence="2">BM301</strain>
    </source>
</reference>
<dbReference type="EMBL" id="PKUN01000001">
    <property type="protein sequence ID" value="PLX63451.1"/>
    <property type="molecule type" value="Genomic_DNA"/>
</dbReference>
<dbReference type="RefSeq" id="WP_273437230.1">
    <property type="nucleotide sequence ID" value="NZ_PKUN01000001.1"/>
</dbReference>
<dbReference type="SMART" id="SM01321">
    <property type="entry name" value="Y1_Tnp"/>
    <property type="match status" value="1"/>
</dbReference>
<dbReference type="InterPro" id="IPR052715">
    <property type="entry name" value="RAYT_transposase"/>
</dbReference>
<organism evidence="2 3">
    <name type="scientific">Sedimenticola selenatireducens</name>
    <dbReference type="NCBI Taxonomy" id="191960"/>
    <lineage>
        <taxon>Bacteria</taxon>
        <taxon>Pseudomonadati</taxon>
        <taxon>Pseudomonadota</taxon>
        <taxon>Gammaproteobacteria</taxon>
        <taxon>Chromatiales</taxon>
        <taxon>Sedimenticolaceae</taxon>
        <taxon>Sedimenticola</taxon>
    </lineage>
</organism>
<proteinExistence type="predicted"/>
<protein>
    <submittedName>
        <fullName evidence="2">Transposase</fullName>
    </submittedName>
</protein>
<dbReference type="InterPro" id="IPR002686">
    <property type="entry name" value="Transposase_17"/>
</dbReference>
<evidence type="ECO:0000313" key="3">
    <source>
        <dbReference type="Proteomes" id="UP000235015"/>
    </source>
</evidence>
<accession>A0A2N6D185</accession>
<evidence type="ECO:0000313" key="2">
    <source>
        <dbReference type="EMBL" id="PLX63451.1"/>
    </source>
</evidence>
<dbReference type="InterPro" id="IPR036515">
    <property type="entry name" value="Transposase_17_sf"/>
</dbReference>
<comment type="caution">
    <text evidence="2">The sequence shown here is derived from an EMBL/GenBank/DDBJ whole genome shotgun (WGS) entry which is preliminary data.</text>
</comment>
<sequence>MRYRRADVKGGTYFFTVNLAERHCRLLVENVDALRNAIRVVKQRHPFYIDAFVVLPDHLHAIWTLPEGDSDFAMRWLLTKAGFSRQMPMVDRRSASRKGKGERGIWQRRYWEHLIRDMGDYQRHVDYIHYNPVKHGYVKYAVEWPYSSIHRYISCGMLGNDWGGDIASHVEGGYGE</sequence>
<gene>
    <name evidence="2" type="ORF">C0630_00655</name>
</gene>
<dbReference type="PANTHER" id="PTHR36966:SF1">
    <property type="entry name" value="REP-ASSOCIATED TYROSINE TRANSPOSASE"/>
    <property type="match status" value="1"/>
</dbReference>
<dbReference type="GO" id="GO:0043565">
    <property type="term" value="F:sequence-specific DNA binding"/>
    <property type="evidence" value="ECO:0007669"/>
    <property type="project" value="TreeGrafter"/>
</dbReference>
<dbReference type="GO" id="GO:0004803">
    <property type="term" value="F:transposase activity"/>
    <property type="evidence" value="ECO:0007669"/>
    <property type="project" value="InterPro"/>
</dbReference>
<dbReference type="AlphaFoldDB" id="A0A2N6D185"/>
<dbReference type="NCBIfam" id="NF047646">
    <property type="entry name" value="REP_Tyr_transpos"/>
    <property type="match status" value="1"/>
</dbReference>
<dbReference type="GO" id="GO:0006313">
    <property type="term" value="P:DNA transposition"/>
    <property type="evidence" value="ECO:0007669"/>
    <property type="project" value="InterPro"/>
</dbReference>